<evidence type="ECO:0000313" key="4">
    <source>
        <dbReference type="Proteomes" id="UP000245942"/>
    </source>
</evidence>
<feature type="compositionally biased region" description="Basic and acidic residues" evidence="1">
    <location>
        <begin position="1038"/>
        <end position="1054"/>
    </location>
</feature>
<feature type="compositionally biased region" description="Polar residues" evidence="1">
    <location>
        <begin position="127"/>
        <end position="136"/>
    </location>
</feature>
<dbReference type="EMBL" id="KZ819328">
    <property type="protein sequence ID" value="PWN20290.1"/>
    <property type="molecule type" value="Genomic_DNA"/>
</dbReference>
<protein>
    <recommendedName>
        <fullName evidence="2">Meiotically up-regulated protein Msb1/Mug8 domain-containing protein</fullName>
    </recommendedName>
</protein>
<dbReference type="Pfam" id="PF08101">
    <property type="entry name" value="Msb1-Mug8_dom"/>
    <property type="match status" value="1"/>
</dbReference>
<feature type="region of interest" description="Disordered" evidence="1">
    <location>
        <begin position="520"/>
        <end position="542"/>
    </location>
</feature>
<evidence type="ECO:0000259" key="2">
    <source>
        <dbReference type="Pfam" id="PF08101"/>
    </source>
</evidence>
<reference evidence="3 4" key="1">
    <citation type="journal article" date="2018" name="Mol. Biol. Evol.">
        <title>Broad Genomic Sampling Reveals a Smut Pathogenic Ancestry of the Fungal Clade Ustilaginomycotina.</title>
        <authorList>
            <person name="Kijpornyongpan T."/>
            <person name="Mondo S.J."/>
            <person name="Barry K."/>
            <person name="Sandor L."/>
            <person name="Lee J."/>
            <person name="Lipzen A."/>
            <person name="Pangilinan J."/>
            <person name="LaButti K."/>
            <person name="Hainaut M."/>
            <person name="Henrissat B."/>
            <person name="Grigoriev I.V."/>
            <person name="Spatafora J.W."/>
            <person name="Aime M.C."/>
        </authorList>
    </citation>
    <scope>NUCLEOTIDE SEQUENCE [LARGE SCALE GENOMIC DNA]</scope>
    <source>
        <strain evidence="3 4">MCA 4718</strain>
    </source>
</reference>
<feature type="compositionally biased region" description="Basic and acidic residues" evidence="1">
    <location>
        <begin position="1367"/>
        <end position="1378"/>
    </location>
</feature>
<sequence>MTTLFSRRPGKSGRFAALRSVSTSAKKDTSPSLKAEPFGAAVSNTDLPQSRDDEFLNVQSRASTDARTLEEAQIVEQTAIPPVPSKGNLRMMTDRQALQSKSLPTQPMASSRQDGLADDFGRMMPSASATGRNGVSTLPLRNERNGAWPAGESSGTGAVRRASHRRLAADLPLPPSSVTGAGGTSGAAHGKEAFPYGYTHEGWETEMTLQSAHKIVELCAKEIRERGLDCPLIFTSMALDLSTGGAGLLLKALASSDLSDIANSAISEEVRFANPHDLAALLKWTLARLGRFYAVPVPSTASAKKGETSEDVVVVQQRGWLDLDLYLHWREEEKLAEHPWTAFRYFVEQIDEESIHLLLSLFSLLSSTCSYSLKNGMTPSKLARHFGVVLFGLPEDETFARTYDAYNRASNATEHLLLAYIRNLATYEVLPVRLMSHVEGYPQILSSDFSTPPRHVRQVPYTHIERQVRLYSQDLIQSASEIDVAWLSPEWEACCSASDYHGKHPQFSDRYRKLINVKNGSQQPRDATPSALSPPSSQAMLHTKSQTDDPAFYGTIAQEEWGQFMNDGFTSTDRSKLSFDLHESERKARTEKRSTVLWSEFTDVGFGDADRSSLDAILSFDDGLKKDVTRWPSERAELLAKLRDTASNMPPFAYDTAPKVISRPSTTDEYHVGQRGERLAGQMDEVFAEVWADYLIGNGWSNRDELTHRSANFVVVQYKSRPNEFTVSAQGSGTSQVANALAPLQAGLDADIPADDRTEAAWFVVQEIVPSGYRAELEAVGKAKSRSRPSMRNLNVFRKMRKDRSASGSAPVHKAQNIDEDASNLFPPGTKKISLGMDPAMMSDPSTSVELKRTNTSAKRRSGQHSRDGSKVSLFSTPLVPERDNDLPRAEKEPSPQHSSASKFVSAVRKKTLRRSNQHEHMSSNEQEDPPAAPSPPSKVEGGLAVPAQTQSAQKSQNGGFPTSTSGASFCSADYEARSVIDSGDEREDAAKPMGRRRSLLRHLAKHGSRDEHWVDIVTKSPAVAAEEDAQLTPPATRESDRLSAREQLSREPSPRPSPRMSEAAAVPLTTTQEYPSTGGSHTADSSADTTNQDANVTSLPLRVDEPLDVLPAPPLKLTAAKSPAAIEKDTSPPVIVADRSILKPVATDAQIREQRISAAQARARELRAKLQPVDARKAQQQAASESATVADGSASTTSTRVVSKGKLDPFAKNPTSGKVASIAARFGAAPGTPPASATSPSTSATTTAKVGSLSPNSTPHTFGERSPSPLSLARFVDQQGGASPLVSGMVDPNVPPSPRRPESMIGSAMMGDTESIAPDDAASNYSRSTEEGAGLPYGSYDKSHTNLNGGGRPSIEEESQVFEQRLLGERERERELELELQESGDAFSPLTGRFREPYQPGQPLENLQEESESMLSGSH</sequence>
<feature type="compositionally biased region" description="Polar residues" evidence="1">
    <location>
        <begin position="1069"/>
        <end position="1099"/>
    </location>
</feature>
<feature type="compositionally biased region" description="Low complexity" evidence="1">
    <location>
        <begin position="1228"/>
        <end position="1249"/>
    </location>
</feature>
<dbReference type="RefSeq" id="XP_025347450.1">
    <property type="nucleotide sequence ID" value="XM_025492611.1"/>
</dbReference>
<dbReference type="Proteomes" id="UP000245942">
    <property type="component" value="Unassembled WGS sequence"/>
</dbReference>
<evidence type="ECO:0000256" key="1">
    <source>
        <dbReference type="SAM" id="MobiDB-lite"/>
    </source>
</evidence>
<feature type="region of interest" description="Disordered" evidence="1">
    <location>
        <begin position="800"/>
        <end position="1108"/>
    </location>
</feature>
<dbReference type="InterPro" id="IPR012965">
    <property type="entry name" value="Msb1/Mug8_dom"/>
</dbReference>
<name>A0A316U512_9BASI</name>
<evidence type="ECO:0000313" key="3">
    <source>
        <dbReference type="EMBL" id="PWN20290.1"/>
    </source>
</evidence>
<dbReference type="OrthoDB" id="3362494at2759"/>
<feature type="compositionally biased region" description="Polar residues" evidence="1">
    <location>
        <begin position="1179"/>
        <end position="1202"/>
    </location>
</feature>
<feature type="compositionally biased region" description="Polar residues" evidence="1">
    <location>
        <begin position="948"/>
        <end position="969"/>
    </location>
</feature>
<dbReference type="InterPro" id="IPR037508">
    <property type="entry name" value="Msb1/Mug8"/>
</dbReference>
<feature type="compositionally biased region" description="Polar residues" evidence="1">
    <location>
        <begin position="844"/>
        <end position="857"/>
    </location>
</feature>
<dbReference type="PANTHER" id="PTHR28093">
    <property type="entry name" value="MORPHOGENESIS-RELATED PROTEIN MSB1"/>
    <property type="match status" value="1"/>
</dbReference>
<feature type="compositionally biased region" description="Basic and acidic residues" evidence="1">
    <location>
        <begin position="881"/>
        <end position="895"/>
    </location>
</feature>
<feature type="region of interest" description="Disordered" evidence="1">
    <location>
        <begin position="1"/>
        <end position="49"/>
    </location>
</feature>
<accession>A0A316U512</accession>
<gene>
    <name evidence="3" type="ORF">BCV69DRAFT_283166</name>
</gene>
<proteinExistence type="predicted"/>
<dbReference type="STRING" id="1684307.A0A316U512"/>
<organism evidence="3 4">
    <name type="scientific">Pseudomicrostroma glucosiphilum</name>
    <dbReference type="NCBI Taxonomy" id="1684307"/>
    <lineage>
        <taxon>Eukaryota</taxon>
        <taxon>Fungi</taxon>
        <taxon>Dikarya</taxon>
        <taxon>Basidiomycota</taxon>
        <taxon>Ustilaginomycotina</taxon>
        <taxon>Exobasidiomycetes</taxon>
        <taxon>Microstromatales</taxon>
        <taxon>Microstromatales incertae sedis</taxon>
        <taxon>Pseudomicrostroma</taxon>
    </lineage>
</organism>
<dbReference type="Gene3D" id="1.10.555.10">
    <property type="entry name" value="Rho GTPase activation protein"/>
    <property type="match status" value="1"/>
</dbReference>
<dbReference type="SUPFAM" id="SSF48350">
    <property type="entry name" value="GTPase activation domain, GAP"/>
    <property type="match status" value="1"/>
</dbReference>
<feature type="region of interest" description="Disordered" evidence="1">
    <location>
        <begin position="1171"/>
        <end position="1420"/>
    </location>
</feature>
<dbReference type="InterPro" id="IPR008936">
    <property type="entry name" value="Rho_GTPase_activation_prot"/>
</dbReference>
<dbReference type="GeneID" id="37014345"/>
<feature type="compositionally biased region" description="Basic residues" evidence="1">
    <location>
        <begin position="994"/>
        <end position="1007"/>
    </location>
</feature>
<dbReference type="PANTHER" id="PTHR28093:SF1">
    <property type="entry name" value="MORPHOGENESIS-RELATED PROTEIN MSB1"/>
    <property type="match status" value="1"/>
</dbReference>
<feature type="region of interest" description="Disordered" evidence="1">
    <location>
        <begin position="124"/>
        <end position="162"/>
    </location>
</feature>
<feature type="domain" description="Meiotically up-regulated protein Msb1/Mug8" evidence="2">
    <location>
        <begin position="322"/>
        <end position="596"/>
    </location>
</feature>
<keyword evidence="4" id="KW-1185">Reference proteome</keyword>